<evidence type="ECO:0000313" key="13">
    <source>
        <dbReference type="Proteomes" id="UP001527925"/>
    </source>
</evidence>
<comment type="similarity">
    <text evidence="10">Belongs to the DHHC palmitoyltransferase family.</text>
</comment>
<evidence type="ECO:0000256" key="3">
    <source>
        <dbReference type="ARBA" id="ARBA00022692"/>
    </source>
</evidence>
<evidence type="ECO:0000256" key="4">
    <source>
        <dbReference type="ARBA" id="ARBA00022989"/>
    </source>
</evidence>
<dbReference type="EC" id="2.3.1.225" evidence="10"/>
<reference evidence="12 13" key="1">
    <citation type="submission" date="2023-09" db="EMBL/GenBank/DDBJ databases">
        <title>Pangenome analysis of Batrachochytrium dendrobatidis and related Chytrids.</title>
        <authorList>
            <person name="Yacoub M.N."/>
            <person name="Stajich J.E."/>
            <person name="James T.Y."/>
        </authorList>
    </citation>
    <scope>NUCLEOTIDE SEQUENCE [LARGE SCALE GENOMIC DNA]</scope>
    <source>
        <strain evidence="12 13">JEL0888</strain>
    </source>
</reference>
<evidence type="ECO:0000256" key="6">
    <source>
        <dbReference type="ARBA" id="ARBA00023139"/>
    </source>
</evidence>
<dbReference type="InterPro" id="IPR039859">
    <property type="entry name" value="PFA4/ZDH16/20/ERF2-like"/>
</dbReference>
<evidence type="ECO:0000256" key="5">
    <source>
        <dbReference type="ARBA" id="ARBA00023136"/>
    </source>
</evidence>
<keyword evidence="2 10" id="KW-0808">Transferase</keyword>
<keyword evidence="7" id="KW-0449">Lipoprotein</keyword>
<evidence type="ECO:0000256" key="2">
    <source>
        <dbReference type="ARBA" id="ARBA00022679"/>
    </source>
</evidence>
<keyword evidence="4 10" id="KW-1133">Transmembrane helix</keyword>
<dbReference type="PROSITE" id="PS50216">
    <property type="entry name" value="DHHC"/>
    <property type="match status" value="1"/>
</dbReference>
<feature type="domain" description="Palmitoyltransferase DHHC" evidence="11">
    <location>
        <begin position="174"/>
        <end position="298"/>
    </location>
</feature>
<dbReference type="EMBL" id="JADGIZ020000007">
    <property type="protein sequence ID" value="KAL2918222.1"/>
    <property type="molecule type" value="Genomic_DNA"/>
</dbReference>
<keyword evidence="3 10" id="KW-0812">Transmembrane</keyword>
<evidence type="ECO:0000256" key="7">
    <source>
        <dbReference type="ARBA" id="ARBA00023288"/>
    </source>
</evidence>
<evidence type="ECO:0000259" key="11">
    <source>
        <dbReference type="Pfam" id="PF01529"/>
    </source>
</evidence>
<evidence type="ECO:0000256" key="9">
    <source>
        <dbReference type="ARBA" id="ARBA00048048"/>
    </source>
</evidence>
<proteinExistence type="inferred from homology"/>
<comment type="subcellular location">
    <subcellularLocation>
        <location evidence="1">Membrane</location>
        <topology evidence="1">Multi-pass membrane protein</topology>
    </subcellularLocation>
</comment>
<feature type="transmembrane region" description="Helical" evidence="10">
    <location>
        <begin position="41"/>
        <end position="63"/>
    </location>
</feature>
<feature type="transmembrane region" description="Helical" evidence="10">
    <location>
        <begin position="7"/>
        <end position="29"/>
    </location>
</feature>
<dbReference type="PANTHER" id="PTHR12246">
    <property type="entry name" value="PALMITOYLTRANSFERASE ZDHHC16"/>
    <property type="match status" value="1"/>
</dbReference>
<dbReference type="Pfam" id="PF01529">
    <property type="entry name" value="DHHC"/>
    <property type="match status" value="1"/>
</dbReference>
<evidence type="ECO:0000256" key="10">
    <source>
        <dbReference type="RuleBase" id="RU079119"/>
    </source>
</evidence>
<sequence>MSSSRALVIRAVGAFPVLFLAAIIAWSWFAFVVHVCLTSLTAGMAVVLLAYHGLLVMFVWSYWRVVVADPGSPRQQLGSAPDAPSLPVPPLAPLSLGQLAAAGEEAESLTAFYNREGAGAGAGSNGGAALQAPRLQDAGRAGADVGSGGLQDIEQGLGAAPPPWFVSHEVKRNGQPRFCAKCGVFKPDRCHHCSVCERCTLKMDHHCPWVNNCVGFGNYKYFLLFLFYGTAYCLFVFLVSLFRIWSPLTGAVDVDAFMDLHGLLLVFVAGTFSICMIIFASLHAYYVAINATTIEVMEGGRLVHINRGIFRVPPNINIYSLGMRRNLEQVFGRDRWLWLLPVPSTLGDGFTFPLNQDQLDRLE</sequence>
<comment type="domain">
    <text evidence="10">The DHHC domain is required for palmitoyltransferase activity.</text>
</comment>
<name>A0ABR4NFE4_9FUNG</name>
<accession>A0ABR4NFE4</accession>
<dbReference type="GO" id="GO:0019706">
    <property type="term" value="F:protein-cysteine S-palmitoyltransferase activity"/>
    <property type="evidence" value="ECO:0007669"/>
    <property type="project" value="UniProtKB-EC"/>
</dbReference>
<comment type="caution">
    <text evidence="12">The sequence shown here is derived from an EMBL/GenBank/DDBJ whole genome shotgun (WGS) entry which is preliminary data.</text>
</comment>
<evidence type="ECO:0000256" key="8">
    <source>
        <dbReference type="ARBA" id="ARBA00023315"/>
    </source>
</evidence>
<evidence type="ECO:0000313" key="12">
    <source>
        <dbReference type="EMBL" id="KAL2918222.1"/>
    </source>
</evidence>
<dbReference type="InterPro" id="IPR001594">
    <property type="entry name" value="Palmitoyltrfase_DHHC"/>
</dbReference>
<dbReference type="Proteomes" id="UP001527925">
    <property type="component" value="Unassembled WGS sequence"/>
</dbReference>
<evidence type="ECO:0000256" key="1">
    <source>
        <dbReference type="ARBA" id="ARBA00004141"/>
    </source>
</evidence>
<keyword evidence="6" id="KW-0564">Palmitate</keyword>
<organism evidence="12 13">
    <name type="scientific">Polyrhizophydium stewartii</name>
    <dbReference type="NCBI Taxonomy" id="2732419"/>
    <lineage>
        <taxon>Eukaryota</taxon>
        <taxon>Fungi</taxon>
        <taxon>Fungi incertae sedis</taxon>
        <taxon>Chytridiomycota</taxon>
        <taxon>Chytridiomycota incertae sedis</taxon>
        <taxon>Chytridiomycetes</taxon>
        <taxon>Rhizophydiales</taxon>
        <taxon>Rhizophydiales incertae sedis</taxon>
        <taxon>Polyrhizophydium</taxon>
    </lineage>
</organism>
<keyword evidence="13" id="KW-1185">Reference proteome</keyword>
<comment type="catalytic activity">
    <reaction evidence="9 10">
        <text>L-cysteinyl-[protein] + hexadecanoyl-CoA = S-hexadecanoyl-L-cysteinyl-[protein] + CoA</text>
        <dbReference type="Rhea" id="RHEA:36683"/>
        <dbReference type="Rhea" id="RHEA-COMP:10131"/>
        <dbReference type="Rhea" id="RHEA-COMP:11032"/>
        <dbReference type="ChEBI" id="CHEBI:29950"/>
        <dbReference type="ChEBI" id="CHEBI:57287"/>
        <dbReference type="ChEBI" id="CHEBI:57379"/>
        <dbReference type="ChEBI" id="CHEBI:74151"/>
        <dbReference type="EC" id="2.3.1.225"/>
    </reaction>
</comment>
<keyword evidence="5 10" id="KW-0472">Membrane</keyword>
<feature type="transmembrane region" description="Helical" evidence="10">
    <location>
        <begin position="221"/>
        <end position="242"/>
    </location>
</feature>
<protein>
    <recommendedName>
        <fullName evidence="10">Palmitoyltransferase</fullName>
        <ecNumber evidence="10">2.3.1.225</ecNumber>
    </recommendedName>
</protein>
<keyword evidence="8 10" id="KW-0012">Acyltransferase</keyword>
<gene>
    <name evidence="12" type="primary">PFA3</name>
    <name evidence="12" type="ORF">HK105_202149</name>
</gene>
<feature type="transmembrane region" description="Helical" evidence="10">
    <location>
        <begin position="262"/>
        <end position="288"/>
    </location>
</feature>